<evidence type="ECO:0000313" key="1">
    <source>
        <dbReference type="EMBL" id="KAK8765491.1"/>
    </source>
</evidence>
<dbReference type="Proteomes" id="UP001321473">
    <property type="component" value="Unassembled WGS sequence"/>
</dbReference>
<dbReference type="EMBL" id="JARKHS020027282">
    <property type="protein sequence ID" value="KAK8765491.1"/>
    <property type="molecule type" value="Genomic_DNA"/>
</dbReference>
<reference evidence="1 2" key="1">
    <citation type="journal article" date="2023" name="Arcadia Sci">
        <title>De novo assembly of a long-read Amblyomma americanum tick genome.</title>
        <authorList>
            <person name="Chou S."/>
            <person name="Poskanzer K.E."/>
            <person name="Rollins M."/>
            <person name="Thuy-Boun P.S."/>
        </authorList>
    </citation>
    <scope>NUCLEOTIDE SEQUENCE [LARGE SCALE GENOMIC DNA]</scope>
    <source>
        <strain evidence="1">F_SG_1</strain>
        <tissue evidence="1">Salivary glands</tissue>
    </source>
</reference>
<protein>
    <submittedName>
        <fullName evidence="1">Uncharacterized protein</fullName>
    </submittedName>
</protein>
<sequence length="140" mass="15040">MRWHRSTKHSLRINRKAAVRDARRVQAQISCHVQPDKSSPLEMKSTPISVLLLLTLIVASECQMRLVGSGGGLQSPALGFQNHQVGVCGGICRRGSKFGQPCDGGKCVCGANFAKGPLGNGLLHCMRRVPRAQTGPLNGR</sequence>
<organism evidence="1 2">
    <name type="scientific">Amblyomma americanum</name>
    <name type="common">Lone star tick</name>
    <dbReference type="NCBI Taxonomy" id="6943"/>
    <lineage>
        <taxon>Eukaryota</taxon>
        <taxon>Metazoa</taxon>
        <taxon>Ecdysozoa</taxon>
        <taxon>Arthropoda</taxon>
        <taxon>Chelicerata</taxon>
        <taxon>Arachnida</taxon>
        <taxon>Acari</taxon>
        <taxon>Parasitiformes</taxon>
        <taxon>Ixodida</taxon>
        <taxon>Ixodoidea</taxon>
        <taxon>Ixodidae</taxon>
        <taxon>Amblyomminae</taxon>
        <taxon>Amblyomma</taxon>
    </lineage>
</organism>
<accession>A0AAQ4DSQ1</accession>
<keyword evidence="2" id="KW-1185">Reference proteome</keyword>
<dbReference type="AlphaFoldDB" id="A0AAQ4DSQ1"/>
<gene>
    <name evidence="1" type="ORF">V5799_031898</name>
</gene>
<evidence type="ECO:0000313" key="2">
    <source>
        <dbReference type="Proteomes" id="UP001321473"/>
    </source>
</evidence>
<comment type="caution">
    <text evidence="1">The sequence shown here is derived from an EMBL/GenBank/DDBJ whole genome shotgun (WGS) entry which is preliminary data.</text>
</comment>
<proteinExistence type="predicted"/>
<name>A0AAQ4DSQ1_AMBAM</name>